<reference evidence="2" key="1">
    <citation type="journal article" date="2007" name="Proc. Natl. Acad. Sci. U.S.A.">
        <title>Genome sequencing reveals complex secondary metabolome in the marine actinomycete Salinispora tropica.</title>
        <authorList>
            <person name="Udwary D.W."/>
            <person name="Zeigler L."/>
            <person name="Asolkar R.N."/>
            <person name="Singan V."/>
            <person name="Lapidus A."/>
            <person name="Fenical W."/>
            <person name="Jensen P.R."/>
            <person name="Moore B.S."/>
        </authorList>
    </citation>
    <scope>NUCLEOTIDE SEQUENCE [LARGE SCALE GENOMIC DNA]</scope>
    <source>
        <strain evidence="2">ATCC BAA-916 / DSM 44818 / CNB-440</strain>
    </source>
</reference>
<proteinExistence type="predicted"/>
<name>A4X531_SALTO</name>
<dbReference type="KEGG" id="stp:Strop_1515"/>
<evidence type="ECO:0000313" key="1">
    <source>
        <dbReference type="EMBL" id="ABP53981.1"/>
    </source>
</evidence>
<gene>
    <name evidence="1" type="ordered locus">Strop_1515</name>
</gene>
<keyword evidence="2" id="KW-1185">Reference proteome</keyword>
<dbReference type="Proteomes" id="UP000000235">
    <property type="component" value="Chromosome"/>
</dbReference>
<protein>
    <submittedName>
        <fullName evidence="1">Uncharacterized protein</fullName>
    </submittedName>
</protein>
<dbReference type="HOGENOM" id="CLU_2755547_0_0_11"/>
<sequence>MLPVRPSQSTEKDGMADIEQVRVALAEAAEQSNATAYQIRAAVESTEQVLVRLRMAATGTGGPISVLSCP</sequence>
<dbReference type="PATRIC" id="fig|369723.5.peg.1547"/>
<dbReference type="AlphaFoldDB" id="A4X531"/>
<dbReference type="EMBL" id="CP000667">
    <property type="protein sequence ID" value="ABP53981.1"/>
    <property type="molecule type" value="Genomic_DNA"/>
</dbReference>
<dbReference type="STRING" id="369723.Strop_1515"/>
<accession>A4X531</accession>
<organism evidence="1 2">
    <name type="scientific">Salinispora tropica (strain ATCC BAA-916 / DSM 44818 / JCM 13857 / NBRC 105044 / CNB-440)</name>
    <dbReference type="NCBI Taxonomy" id="369723"/>
    <lineage>
        <taxon>Bacteria</taxon>
        <taxon>Bacillati</taxon>
        <taxon>Actinomycetota</taxon>
        <taxon>Actinomycetes</taxon>
        <taxon>Micromonosporales</taxon>
        <taxon>Micromonosporaceae</taxon>
        <taxon>Salinispora</taxon>
    </lineage>
</organism>
<evidence type="ECO:0000313" key="2">
    <source>
        <dbReference type="Proteomes" id="UP000000235"/>
    </source>
</evidence>